<accession>A0ABW7AIA8</accession>
<evidence type="ECO:0000256" key="1">
    <source>
        <dbReference type="SAM" id="MobiDB-lite"/>
    </source>
</evidence>
<proteinExistence type="predicted"/>
<protein>
    <submittedName>
        <fullName evidence="3">Uncharacterized protein</fullName>
    </submittedName>
</protein>
<dbReference type="EMBL" id="JBICRM010000013">
    <property type="protein sequence ID" value="MFG1706065.1"/>
    <property type="molecule type" value="Genomic_DNA"/>
</dbReference>
<dbReference type="Proteomes" id="UP001603978">
    <property type="component" value="Unassembled WGS sequence"/>
</dbReference>
<sequence length="135" mass="14491">MAVLLLVGIVLTAMNRRNHGRAAILGMVGCILLLLGVVYNTLFGYFAPTLIRSSGIGLTGTIAMSNLISLIFNAGGTGLLIWAVVARRNPPQPSQPQGPGWQQPPQPEWSQQQQPFQQPPGWQAPPRPPFGEGRG</sequence>
<feature type="transmembrane region" description="Helical" evidence="2">
    <location>
        <begin position="22"/>
        <end position="47"/>
    </location>
</feature>
<gene>
    <name evidence="3" type="ORF">ACFLIM_23000</name>
</gene>
<dbReference type="RefSeq" id="WP_393168575.1">
    <property type="nucleotide sequence ID" value="NZ_JBICRM010000013.1"/>
</dbReference>
<feature type="region of interest" description="Disordered" evidence="1">
    <location>
        <begin position="90"/>
        <end position="135"/>
    </location>
</feature>
<keyword evidence="2" id="KW-0812">Transmembrane</keyword>
<evidence type="ECO:0000313" key="3">
    <source>
        <dbReference type="EMBL" id="MFG1706065.1"/>
    </source>
</evidence>
<organism evidence="3 4">
    <name type="scientific">Nonomuraea marmarensis</name>
    <dbReference type="NCBI Taxonomy" id="3351344"/>
    <lineage>
        <taxon>Bacteria</taxon>
        <taxon>Bacillati</taxon>
        <taxon>Actinomycetota</taxon>
        <taxon>Actinomycetes</taxon>
        <taxon>Streptosporangiales</taxon>
        <taxon>Streptosporangiaceae</taxon>
        <taxon>Nonomuraea</taxon>
    </lineage>
</organism>
<keyword evidence="2" id="KW-0472">Membrane</keyword>
<feature type="compositionally biased region" description="Low complexity" evidence="1">
    <location>
        <begin position="108"/>
        <end position="121"/>
    </location>
</feature>
<feature type="compositionally biased region" description="Pro residues" evidence="1">
    <location>
        <begin position="90"/>
        <end position="107"/>
    </location>
</feature>
<comment type="caution">
    <text evidence="3">The sequence shown here is derived from an EMBL/GenBank/DDBJ whole genome shotgun (WGS) entry which is preliminary data.</text>
</comment>
<name>A0ABW7AIA8_9ACTN</name>
<evidence type="ECO:0000313" key="4">
    <source>
        <dbReference type="Proteomes" id="UP001603978"/>
    </source>
</evidence>
<feature type="transmembrane region" description="Helical" evidence="2">
    <location>
        <begin position="67"/>
        <end position="85"/>
    </location>
</feature>
<evidence type="ECO:0000256" key="2">
    <source>
        <dbReference type="SAM" id="Phobius"/>
    </source>
</evidence>
<keyword evidence="2" id="KW-1133">Transmembrane helix</keyword>
<reference evidence="3 4" key="1">
    <citation type="submission" date="2024-10" db="EMBL/GenBank/DDBJ databases">
        <authorList>
            <person name="Topkara A.R."/>
            <person name="Saygin H."/>
        </authorList>
    </citation>
    <scope>NUCLEOTIDE SEQUENCE [LARGE SCALE GENOMIC DNA]</scope>
    <source>
        <strain evidence="3 4">M3C6</strain>
    </source>
</reference>
<keyword evidence="4" id="KW-1185">Reference proteome</keyword>